<gene>
    <name evidence="1" type="ORF">AB8U03_15540</name>
</gene>
<dbReference type="GO" id="GO:0004519">
    <property type="term" value="F:endonuclease activity"/>
    <property type="evidence" value="ECO:0007669"/>
    <property type="project" value="UniProtKB-KW"/>
</dbReference>
<proteinExistence type="predicted"/>
<reference evidence="1 2" key="1">
    <citation type="submission" date="2024-08" db="EMBL/GenBank/DDBJ databases">
        <title>Clostridium lapicellarii sp. nov., and Clostridium renhuaiense sp. nov., two species isolated from the mud in a fermentation cellar used for producing sauce-flavour Chinese liquors.</title>
        <authorList>
            <person name="Yang F."/>
            <person name="Wang H."/>
            <person name="Chen L.Q."/>
            <person name="Zhou N."/>
            <person name="Lu J.J."/>
            <person name="Pu X.X."/>
            <person name="Wan B."/>
            <person name="Wang L."/>
            <person name="Liu S.J."/>
        </authorList>
    </citation>
    <scope>NUCLEOTIDE SEQUENCE [LARGE SCALE GENOMIC DNA]</scope>
    <source>
        <strain evidence="1 2">MT-5</strain>
    </source>
</reference>
<protein>
    <submittedName>
        <fullName evidence="1">HNH endonuclease</fullName>
    </submittedName>
</protein>
<name>A0ABV4BTP7_9CLOT</name>
<evidence type="ECO:0000313" key="2">
    <source>
        <dbReference type="Proteomes" id="UP001564657"/>
    </source>
</evidence>
<keyword evidence="1" id="KW-0540">Nuclease</keyword>
<dbReference type="Proteomes" id="UP001564657">
    <property type="component" value="Unassembled WGS sequence"/>
</dbReference>
<keyword evidence="1" id="KW-0378">Hydrolase</keyword>
<accession>A0ABV4BTP7</accession>
<keyword evidence="1" id="KW-0255">Endonuclease</keyword>
<dbReference type="EMBL" id="JBGEWD010000021">
    <property type="protein sequence ID" value="MEY8001582.1"/>
    <property type="molecule type" value="Genomic_DNA"/>
</dbReference>
<evidence type="ECO:0000313" key="1">
    <source>
        <dbReference type="EMBL" id="MEY8001582.1"/>
    </source>
</evidence>
<organism evidence="1 2">
    <name type="scientific">Clostridium moutaii</name>
    <dbReference type="NCBI Taxonomy" id="3240932"/>
    <lineage>
        <taxon>Bacteria</taxon>
        <taxon>Bacillati</taxon>
        <taxon>Bacillota</taxon>
        <taxon>Clostridia</taxon>
        <taxon>Eubacteriales</taxon>
        <taxon>Clostridiaceae</taxon>
        <taxon>Clostridium</taxon>
    </lineage>
</organism>
<keyword evidence="2" id="KW-1185">Reference proteome</keyword>
<dbReference type="RefSeq" id="WP_369705475.1">
    <property type="nucleotide sequence ID" value="NZ_JBGEWD010000021.1"/>
</dbReference>
<sequence>MGTREIHHCSICGTCYQVQLHHVAFRSRAPLLKNIRLNFKYLCNKHHQGKNGPHKNRYVDLTYKLELQDKLFELFSKDFYSEKEIQELLNTTSSTAKKICKKLRSYKDGYSSKELVKRLMGDRIYTQEELEEVEYEDPWEGVLK</sequence>
<comment type="caution">
    <text evidence="1">The sequence shown here is derived from an EMBL/GenBank/DDBJ whole genome shotgun (WGS) entry which is preliminary data.</text>
</comment>